<dbReference type="AlphaFoldDB" id="A0A0L0H8W9"/>
<dbReference type="VEuPathDB" id="FungiDB:SPPG_07367"/>
<dbReference type="Proteomes" id="UP000053201">
    <property type="component" value="Unassembled WGS sequence"/>
</dbReference>
<organism evidence="2 3">
    <name type="scientific">Spizellomyces punctatus (strain DAOM BR117)</name>
    <dbReference type="NCBI Taxonomy" id="645134"/>
    <lineage>
        <taxon>Eukaryota</taxon>
        <taxon>Fungi</taxon>
        <taxon>Fungi incertae sedis</taxon>
        <taxon>Chytridiomycota</taxon>
        <taxon>Chytridiomycota incertae sedis</taxon>
        <taxon>Chytridiomycetes</taxon>
        <taxon>Spizellomycetales</taxon>
        <taxon>Spizellomycetaceae</taxon>
        <taxon>Spizellomyces</taxon>
    </lineage>
</organism>
<dbReference type="EMBL" id="KQ257464">
    <property type="protein sequence ID" value="KNC97446.1"/>
    <property type="molecule type" value="Genomic_DNA"/>
</dbReference>
<sequence length="1269" mass="141130">MARSRCLTVKSLPQGKDRADLLDLVRSEQFRKGLVRVVFEDDGRVSLIYTDADLANDALKAIHSVTAIDIALSQEEPAITSSSRQNTEPNPVVWIAPDSTPLDKEELRKILQCYRGLELFGLVHGEPPHTGKGGPHNRARTTHQAEVPYACFRDVFCAENAVEDLSKHTNLVSGFANNPGSIRKILERKENLGRTSSRVSVDRMTWIIVSEVPDDVALGSLRRHFGRLDGFVFLGLQPEALFLGFQTVAQARKAADNLIRNTRMKVRPAHKRDVQALHMPPKCDPSQPTAVLIIRSPPWLHQRRVAELLQLYEGFQELKPGQQFLLAKFETVDQASRVLKELEATTNLQIRYSKPSESNGTQGADIQASEESGAIGGLVGTTGSRARSNSVTSISSVTSITSSAHSINERATLRGSSSVYSRPSASEPFPFASAMLINVSDLATVDDSFRHLVGKLDGFERMAFYDEGCYSWFATRELTEKAASHIEAERHITPILVEKRRPRQRAPPIQPPHAEQYAGSLFVRCPPGLTKEALQLILEHYPGYVACRHLRDAIIVDYEDQEAANRVMKDLRVHTNIRVEYSNKSAQSGNRYLVDDRTEAAGVTSEDESLPSELKNSSTQALVPGGRTIYVTQLGGKDKADIKTLCLQLPGFHRIQFGQTNFRVVFKDSESASQAMLKIKRLVRSWRASFARKEPEQKLIADIGEPSKVLWTSTLYWTEAELRKYLEMYPGFDRLDYDTSHSWIHFADVSSARAALTDMNSTTNLYSVFSSKRFELDERTCRQLGTIPPANTSDAIPVAKVSAESDQRDRSNDRHAWESGEDRAPSRDGKSLKTYQDTELPSPNHSSTAQPPRNSNLTIVTSEARLGSKMLFAGEDTKKVASSPGAEHFPTRRITAKPREIISNIIIIRNSSTNEREELETIFQEYPNFEGLACEQKGSFLVWFCRFADLESAATVFHSYELREKLGKGYGGVSFQYCGTEKVPLEWKDFLVEIDGPDDDQLEGDTQWSAEHAEDDSFEDVSGSLADPWSLPPSQRQSDPEAEVAVVSASSKNWDAITDGSSAKATSLTSPWEASKPWYESVDEEIYPDQVSPVFPNEEVSDHIVSTDSWGDPTAPIFDAGAPEFVPGNANISCHEVPSFTEGNPVHIYAPAEVEGLYESEPIHVHTSASLARPSIPEHNTKHAALLSENTALRKKLSNSNFRISRAESELQRLEKLLTEVGGVEEVLEEDPWGAPAIEDRLEATLLEEKIKKVVGLVKGLMRKIEVSE</sequence>
<accession>A0A0L0H8W9</accession>
<evidence type="ECO:0000313" key="3">
    <source>
        <dbReference type="Proteomes" id="UP000053201"/>
    </source>
</evidence>
<evidence type="ECO:0000313" key="2">
    <source>
        <dbReference type="EMBL" id="KNC97446.1"/>
    </source>
</evidence>
<reference evidence="2 3" key="1">
    <citation type="submission" date="2009-08" db="EMBL/GenBank/DDBJ databases">
        <title>The Genome Sequence of Spizellomyces punctatus strain DAOM BR117.</title>
        <authorList>
            <consortium name="The Broad Institute Genome Sequencing Platform"/>
            <person name="Russ C."/>
            <person name="Cuomo C."/>
            <person name="Shea T."/>
            <person name="Young S.K."/>
            <person name="Zeng Q."/>
            <person name="Koehrsen M."/>
            <person name="Haas B."/>
            <person name="Borodovsky M."/>
            <person name="Guigo R."/>
            <person name="Alvarado L."/>
            <person name="Berlin A."/>
            <person name="Bochicchio J."/>
            <person name="Borenstein D."/>
            <person name="Chapman S."/>
            <person name="Chen Z."/>
            <person name="Engels R."/>
            <person name="Freedman E."/>
            <person name="Gellesch M."/>
            <person name="Goldberg J."/>
            <person name="Griggs A."/>
            <person name="Gujja S."/>
            <person name="Heiman D."/>
            <person name="Hepburn T."/>
            <person name="Howarth C."/>
            <person name="Jen D."/>
            <person name="Larson L."/>
            <person name="Lewis B."/>
            <person name="Mehta T."/>
            <person name="Park D."/>
            <person name="Pearson M."/>
            <person name="Roberts A."/>
            <person name="Saif S."/>
            <person name="Shenoy N."/>
            <person name="Sisk P."/>
            <person name="Stolte C."/>
            <person name="Sykes S."/>
            <person name="Thomson T."/>
            <person name="Walk T."/>
            <person name="White J."/>
            <person name="Yandava C."/>
            <person name="Burger G."/>
            <person name="Gray M.W."/>
            <person name="Holland P.W.H."/>
            <person name="King N."/>
            <person name="Lang F.B.F."/>
            <person name="Roger A.J."/>
            <person name="Ruiz-Trillo I."/>
            <person name="Lander E."/>
            <person name="Nusbaum C."/>
        </authorList>
    </citation>
    <scope>NUCLEOTIDE SEQUENCE [LARGE SCALE GENOMIC DNA]</scope>
    <source>
        <strain evidence="2 3">DAOM BR117</strain>
    </source>
</reference>
<keyword evidence="3" id="KW-1185">Reference proteome</keyword>
<feature type="compositionally biased region" description="Basic and acidic residues" evidence="1">
    <location>
        <begin position="803"/>
        <end position="831"/>
    </location>
</feature>
<name>A0A0L0H8W9_SPIPD</name>
<protein>
    <submittedName>
        <fullName evidence="2">Uncharacterized protein</fullName>
    </submittedName>
</protein>
<gene>
    <name evidence="2" type="ORF">SPPG_07367</name>
</gene>
<feature type="region of interest" description="Disordered" evidence="1">
    <location>
        <begin position="353"/>
        <end position="372"/>
    </location>
</feature>
<dbReference type="OrthoDB" id="2158939at2759"/>
<feature type="region of interest" description="Disordered" evidence="1">
    <location>
        <begin position="785"/>
        <end position="856"/>
    </location>
</feature>
<feature type="region of interest" description="Disordered" evidence="1">
    <location>
        <begin position="1014"/>
        <end position="1041"/>
    </location>
</feature>
<evidence type="ECO:0000256" key="1">
    <source>
        <dbReference type="SAM" id="MobiDB-lite"/>
    </source>
</evidence>
<feature type="compositionally biased region" description="Polar residues" evidence="1">
    <location>
        <begin position="833"/>
        <end position="856"/>
    </location>
</feature>
<dbReference type="InParanoid" id="A0A0L0H8W9"/>
<feature type="region of interest" description="Disordered" evidence="1">
    <location>
        <begin position="77"/>
        <end position="97"/>
    </location>
</feature>
<proteinExistence type="predicted"/>
<dbReference type="GeneID" id="27690587"/>
<feature type="compositionally biased region" description="Polar residues" evidence="1">
    <location>
        <begin position="353"/>
        <end position="364"/>
    </location>
</feature>
<dbReference type="RefSeq" id="XP_016605486.1">
    <property type="nucleotide sequence ID" value="XM_016755531.1"/>
</dbReference>
<feature type="compositionally biased region" description="Polar residues" evidence="1">
    <location>
        <begin position="79"/>
        <end position="89"/>
    </location>
</feature>